<sequence length="67" mass="7839">MIDQIGMRYELPCPRCGEMDQQLISDLVGKDEIACRFCGHIIDLTDEKWQSGFREFLEALPDLYRTK</sequence>
<evidence type="ECO:0008006" key="3">
    <source>
        <dbReference type="Google" id="ProtNLM"/>
    </source>
</evidence>
<protein>
    <recommendedName>
        <fullName evidence="3">TFIIB-type domain-containing protein</fullName>
    </recommendedName>
</protein>
<proteinExistence type="predicted"/>
<dbReference type="RefSeq" id="WP_267651900.1">
    <property type="nucleotide sequence ID" value="NZ_JAOVZR010000001.1"/>
</dbReference>
<accession>A0ABT3Z372</accession>
<evidence type="ECO:0000313" key="2">
    <source>
        <dbReference type="Proteomes" id="UP001073227"/>
    </source>
</evidence>
<organism evidence="1 2">
    <name type="scientific">Hoeflea algicola</name>
    <dbReference type="NCBI Taxonomy" id="2983763"/>
    <lineage>
        <taxon>Bacteria</taxon>
        <taxon>Pseudomonadati</taxon>
        <taxon>Pseudomonadota</taxon>
        <taxon>Alphaproteobacteria</taxon>
        <taxon>Hyphomicrobiales</taxon>
        <taxon>Rhizobiaceae</taxon>
        <taxon>Hoeflea</taxon>
    </lineage>
</organism>
<gene>
    <name evidence="1" type="ORF">OEG84_00395</name>
</gene>
<name>A0ABT3Z372_9HYPH</name>
<evidence type="ECO:0000313" key="1">
    <source>
        <dbReference type="EMBL" id="MCY0146215.1"/>
    </source>
</evidence>
<comment type="caution">
    <text evidence="1">The sequence shown here is derived from an EMBL/GenBank/DDBJ whole genome shotgun (WGS) entry which is preliminary data.</text>
</comment>
<reference evidence="1" key="1">
    <citation type="submission" date="2022-10" db="EMBL/GenBank/DDBJ databases">
        <title>Hoeflea sp. G2-23, isolated from marine algae.</title>
        <authorList>
            <person name="Kristyanto S."/>
            <person name="Kim J.M."/>
            <person name="Jeon C.O."/>
        </authorList>
    </citation>
    <scope>NUCLEOTIDE SEQUENCE</scope>
    <source>
        <strain evidence="1">G2-23</strain>
    </source>
</reference>
<keyword evidence="2" id="KW-1185">Reference proteome</keyword>
<dbReference type="EMBL" id="JAOVZR010000001">
    <property type="protein sequence ID" value="MCY0146215.1"/>
    <property type="molecule type" value="Genomic_DNA"/>
</dbReference>
<dbReference type="Proteomes" id="UP001073227">
    <property type="component" value="Unassembled WGS sequence"/>
</dbReference>